<accession>A0A7K1GI49</accession>
<dbReference type="GO" id="GO:0046872">
    <property type="term" value="F:metal ion binding"/>
    <property type="evidence" value="ECO:0007669"/>
    <property type="project" value="InterPro"/>
</dbReference>
<evidence type="ECO:0000313" key="6">
    <source>
        <dbReference type="EMBL" id="MTE27779.1"/>
    </source>
</evidence>
<dbReference type="GO" id="GO:0016874">
    <property type="term" value="F:ligase activity"/>
    <property type="evidence" value="ECO:0007669"/>
    <property type="project" value="UniProtKB-KW"/>
</dbReference>
<dbReference type="SUPFAM" id="SSF56059">
    <property type="entry name" value="Glutathione synthetase ATP-binding domain-like"/>
    <property type="match status" value="1"/>
</dbReference>
<evidence type="ECO:0000256" key="3">
    <source>
        <dbReference type="ARBA" id="ARBA00022840"/>
    </source>
</evidence>
<keyword evidence="1" id="KW-0436">Ligase</keyword>
<proteinExistence type="predicted"/>
<evidence type="ECO:0000256" key="2">
    <source>
        <dbReference type="ARBA" id="ARBA00022741"/>
    </source>
</evidence>
<dbReference type="Proteomes" id="UP000447545">
    <property type="component" value="Unassembled WGS sequence"/>
</dbReference>
<reference evidence="6 7" key="1">
    <citation type="submission" date="2019-11" db="EMBL/GenBank/DDBJ databases">
        <title>Winogradskyella ouciana sp. nov., isolated from the hadal seawater of the Mariana Trench.</title>
        <authorList>
            <person name="Liu R."/>
        </authorList>
    </citation>
    <scope>NUCLEOTIDE SEQUENCE [LARGE SCALE GENOMIC DNA]</scope>
    <source>
        <strain evidence="6 7">ZXX205</strain>
    </source>
</reference>
<protein>
    <submittedName>
        <fullName evidence="6">ATP-grasp domain-containing protein</fullName>
    </submittedName>
</protein>
<dbReference type="Pfam" id="PF02655">
    <property type="entry name" value="ATP-grasp_3"/>
    <property type="match status" value="1"/>
</dbReference>
<dbReference type="RefSeq" id="WP_155089791.1">
    <property type="nucleotide sequence ID" value="NZ_WJYA01000007.1"/>
</dbReference>
<dbReference type="PANTHER" id="PTHR43585:SF2">
    <property type="entry name" value="ATP-GRASP ENZYME FSQD"/>
    <property type="match status" value="1"/>
</dbReference>
<dbReference type="PROSITE" id="PS50975">
    <property type="entry name" value="ATP_GRASP"/>
    <property type="match status" value="1"/>
</dbReference>
<dbReference type="Gene3D" id="3.30.1490.20">
    <property type="entry name" value="ATP-grasp fold, A domain"/>
    <property type="match status" value="1"/>
</dbReference>
<dbReference type="InterPro" id="IPR052032">
    <property type="entry name" value="ATP-dep_AA_Ligase"/>
</dbReference>
<keyword evidence="7" id="KW-1185">Reference proteome</keyword>
<dbReference type="InterPro" id="IPR011761">
    <property type="entry name" value="ATP-grasp"/>
</dbReference>
<evidence type="ECO:0000256" key="1">
    <source>
        <dbReference type="ARBA" id="ARBA00022598"/>
    </source>
</evidence>
<evidence type="ECO:0000259" key="5">
    <source>
        <dbReference type="PROSITE" id="PS50975"/>
    </source>
</evidence>
<comment type="caution">
    <text evidence="6">The sequence shown here is derived from an EMBL/GenBank/DDBJ whole genome shotgun (WGS) entry which is preliminary data.</text>
</comment>
<name>A0A7K1GI49_9FLAO</name>
<evidence type="ECO:0000256" key="4">
    <source>
        <dbReference type="PROSITE-ProRule" id="PRU00409"/>
    </source>
</evidence>
<evidence type="ECO:0000313" key="7">
    <source>
        <dbReference type="Proteomes" id="UP000447545"/>
    </source>
</evidence>
<keyword evidence="3 4" id="KW-0067">ATP-binding</keyword>
<dbReference type="InterPro" id="IPR013815">
    <property type="entry name" value="ATP_grasp_subdomain_1"/>
</dbReference>
<dbReference type="GO" id="GO:0005524">
    <property type="term" value="F:ATP binding"/>
    <property type="evidence" value="ECO:0007669"/>
    <property type="project" value="UniProtKB-UniRule"/>
</dbReference>
<feature type="domain" description="ATP-grasp" evidence="5">
    <location>
        <begin position="128"/>
        <end position="310"/>
    </location>
</feature>
<dbReference type="Gene3D" id="3.40.50.20">
    <property type="match status" value="1"/>
</dbReference>
<dbReference type="InterPro" id="IPR003806">
    <property type="entry name" value="ATP-grasp_PylC-type"/>
</dbReference>
<dbReference type="Gene3D" id="3.30.470.20">
    <property type="entry name" value="ATP-grasp fold, B domain"/>
    <property type="match status" value="1"/>
</dbReference>
<dbReference type="PANTHER" id="PTHR43585">
    <property type="entry name" value="FUMIPYRROLE BIOSYNTHESIS PROTEIN C"/>
    <property type="match status" value="1"/>
</dbReference>
<gene>
    <name evidence="6" type="ORF">F1003_12620</name>
</gene>
<dbReference type="EMBL" id="WJYA01000007">
    <property type="protein sequence ID" value="MTE27779.1"/>
    <property type="molecule type" value="Genomic_DNA"/>
</dbReference>
<dbReference type="AlphaFoldDB" id="A0A7K1GI49"/>
<sequence length="383" mass="44759">MLVSSKKKNISVLIPDGESHLLLYIVNCLSQEKDIDIYVMSSNKHNPMRYSRYIKGFSYYVQTHSDLDWIEHINTEVEKHNIDVIMPIFETRIKTLIQLQSKIKEQDKIGLLPSLTDYKTAFNKNQLTKHLKGNKLPFAKSVTVTAIEDLEKIENLDFPVIIKPIEGFGGGQGIFKFDTIRDLKKHFNKAEFKYENIIQEYIEGYDIDCSVLCRNGEILAHTIQKGNMMGANQFSPQFGLEFLYEEELYKVIKKLMKSLNWSGVAHIDMRYDNHTNQFKAIEVNTRFWVSVEASLLAGVNFPYLYCLSSLGQEFNKPEYECVKYLSLKGLIKKIKQEKLFVFNIKFMRNNTALKFIFTDPIPTAYKFIWRTKNILISRFRKLF</sequence>
<organism evidence="6 7">
    <name type="scientific">Winogradskyella ouciana</name>
    <dbReference type="NCBI Taxonomy" id="2608631"/>
    <lineage>
        <taxon>Bacteria</taxon>
        <taxon>Pseudomonadati</taxon>
        <taxon>Bacteroidota</taxon>
        <taxon>Flavobacteriia</taxon>
        <taxon>Flavobacteriales</taxon>
        <taxon>Flavobacteriaceae</taxon>
        <taxon>Winogradskyella</taxon>
    </lineage>
</organism>
<keyword evidence="2 4" id="KW-0547">Nucleotide-binding</keyword>